<dbReference type="InterPro" id="IPR041677">
    <property type="entry name" value="DNA2/NAM7_AAA_11"/>
</dbReference>
<dbReference type="SUPFAM" id="SSF52540">
    <property type="entry name" value="P-loop containing nucleoside triphosphate hydrolases"/>
    <property type="match status" value="1"/>
</dbReference>
<dbReference type="CDD" id="cd18078">
    <property type="entry name" value="DEXXQc_Mov10L1"/>
    <property type="match status" value="1"/>
</dbReference>
<protein>
    <submittedName>
        <fullName evidence="12 13">Helicase Mov10l1 isoform X1</fullName>
    </submittedName>
</protein>
<evidence type="ECO:0000256" key="4">
    <source>
        <dbReference type="ARBA" id="ARBA00022741"/>
    </source>
</evidence>
<organism evidence="11 12">
    <name type="scientific">Priapulus caudatus</name>
    <name type="common">Priapulid worm</name>
    <dbReference type="NCBI Taxonomy" id="37621"/>
    <lineage>
        <taxon>Eukaryota</taxon>
        <taxon>Metazoa</taxon>
        <taxon>Ecdysozoa</taxon>
        <taxon>Scalidophora</taxon>
        <taxon>Priapulida</taxon>
        <taxon>Priapulimorpha</taxon>
        <taxon>Priapulimorphida</taxon>
        <taxon>Priapulidae</taxon>
        <taxon>Priapulus</taxon>
    </lineage>
</organism>
<dbReference type="GeneID" id="106816411"/>
<accession>A0ABM1EWD1</accession>
<feature type="region of interest" description="Disordered" evidence="8">
    <location>
        <begin position="680"/>
        <end position="712"/>
    </location>
</feature>
<evidence type="ECO:0000259" key="10">
    <source>
        <dbReference type="Pfam" id="PF21634"/>
    </source>
</evidence>
<evidence type="ECO:0000256" key="6">
    <source>
        <dbReference type="ARBA" id="ARBA00022806"/>
    </source>
</evidence>
<evidence type="ECO:0000256" key="5">
    <source>
        <dbReference type="ARBA" id="ARBA00022801"/>
    </source>
</evidence>
<dbReference type="InterPro" id="IPR049080">
    <property type="entry name" value="MOV-10-like_beta-barrel"/>
</dbReference>
<proteinExistence type="inferred from homology"/>
<keyword evidence="7" id="KW-0067">ATP-binding</keyword>
<dbReference type="Gene3D" id="3.40.50.300">
    <property type="entry name" value="P-loop containing nucleotide triphosphate hydrolases"/>
    <property type="match status" value="1"/>
</dbReference>
<evidence type="ECO:0000256" key="1">
    <source>
        <dbReference type="ARBA" id="ARBA00004496"/>
    </source>
</evidence>
<evidence type="ECO:0000256" key="7">
    <source>
        <dbReference type="ARBA" id="ARBA00022840"/>
    </source>
</evidence>
<feature type="domain" description="DNA2/NAM7 helicase helicase" evidence="9">
    <location>
        <begin position="893"/>
        <end position="961"/>
    </location>
</feature>
<sequence length="1004" mass="107643">MLSALYRLTQYILGADNTDQDGDVKEASKGESGQCHGLGGTSQSGDGAEYVSFSGKVTSVFSHYAMINDTIYCAFEVIFGGRHPHIGDQVKGQARRPHDDAGWRATQLTVLDEPCWDEPTPTSDSSAPPDGQRVDDDTWRHLSSTDSGAHAADDDDGEPRELIGQVTSADPLGGAIEGGVAYAASVCAGFGAGPPVVGDWVRATATRGGATCVAPLRRRAYQGKVTFVQGSSARVDDEVAAEATTTCEVGGRLRVGDEVGGLAVESSQGRLTWRAISMNRISSSNHDRPGIVVTTTPLKKSFLGELLRNKEGVTVTSPLEFGTVELGRTVYLTAWIQNEGSTEQMLLRCRVTTTLTQLTIDSPKIISTDPKQVEVLAQEDGIALLPGGICYVNIICHATDVGTATQTLLFEFDGFKIGRRVGVTVRDPSESLLAPQPRADRGRRERARDAQQRFDEKHGGWVVPGQRPLPAKARPFLARLGRWPVPGDLRQGALRGEDPATQRSCLRAPLALRNFGDRFHALLHVEEIVSEMEMRENDLRDATMTRHHDNDTLALAVPGLAEGRPSLMLGDKALVTEGAAGAAAPAYEGYVHAVRQEEVLLAFHPSFQREYAGGAVDVAFVCSRAQTQRHHEAVARAPLVGAAVLFPQRLTVSMPLYVPPPPPPPVRCRRAAPRVRRAEAGLSPGMDDGRTKVMGSPPGIMADGRTKVMGSPPGIMADGRTKVMGSPSGIMADGRTKVMGPGTADGQAEVTWSPPGPVAPAVPDATTAPHSFEFFNAALNSRQRSAVVRMLGAQSRPTPYVLFGPPGTGKTITIVEAMLQVLSRLPSTRILVCTPSNSAADLIVQRLHESGRVTTADMVRYMAFQRSDETVPDDVRDYCVRCDDDALTCAVRRRLVVSTCGSCGTLAALGLPPDHFTHVFVDEAGQATEPETLIPIAMAAPAGGQVVLSGDPMQLGPVLRSPFAKTYGLETSLLERLCQRPLYCRDESRFANHGSYDPLLVTKL</sequence>
<evidence type="ECO:0000313" key="12">
    <source>
        <dbReference type="RefSeq" id="XP_014676502.1"/>
    </source>
</evidence>
<name>A0ABM1EWD1_PRICU</name>
<dbReference type="RefSeq" id="XP_014676502.1">
    <property type="nucleotide sequence ID" value="XM_014821016.1"/>
</dbReference>
<feature type="region of interest" description="Disordered" evidence="8">
    <location>
        <begin position="19"/>
        <end position="43"/>
    </location>
</feature>
<dbReference type="Pfam" id="PF21634">
    <property type="entry name" value="MOV-10_beta-barrel"/>
    <property type="match status" value="1"/>
</dbReference>
<feature type="compositionally biased region" description="Basic and acidic residues" evidence="8">
    <location>
        <begin position="438"/>
        <end position="455"/>
    </location>
</feature>
<dbReference type="InterPro" id="IPR027417">
    <property type="entry name" value="P-loop_NTPase"/>
</dbReference>
<evidence type="ECO:0000256" key="8">
    <source>
        <dbReference type="SAM" id="MobiDB-lite"/>
    </source>
</evidence>
<feature type="domain" description="Helicase MOV-10-like beta-barrel" evidence="10">
    <location>
        <begin position="538"/>
        <end position="614"/>
    </location>
</feature>
<feature type="region of interest" description="Disordered" evidence="8">
    <location>
        <begin position="428"/>
        <end position="455"/>
    </location>
</feature>
<dbReference type="RefSeq" id="XP_014676503.1">
    <property type="nucleotide sequence ID" value="XM_014821017.1"/>
</dbReference>
<keyword evidence="11" id="KW-1185">Reference proteome</keyword>
<feature type="region of interest" description="Disordered" evidence="8">
    <location>
        <begin position="111"/>
        <end position="160"/>
    </location>
</feature>
<evidence type="ECO:0000259" key="9">
    <source>
        <dbReference type="Pfam" id="PF13086"/>
    </source>
</evidence>
<comment type="similarity">
    <text evidence="2">Belongs to the DNA2/NAM7 helicase family. SDE3 subfamily.</text>
</comment>
<feature type="compositionally biased region" description="Low complexity" evidence="8">
    <location>
        <begin position="119"/>
        <end position="130"/>
    </location>
</feature>
<evidence type="ECO:0000256" key="2">
    <source>
        <dbReference type="ARBA" id="ARBA00005601"/>
    </source>
</evidence>
<evidence type="ECO:0000313" key="11">
    <source>
        <dbReference type="Proteomes" id="UP000695022"/>
    </source>
</evidence>
<feature type="domain" description="DNA2/NAM7 helicase helicase" evidence="9">
    <location>
        <begin position="779"/>
        <end position="877"/>
    </location>
</feature>
<keyword evidence="5" id="KW-0378">Hydrolase</keyword>
<evidence type="ECO:0000313" key="13">
    <source>
        <dbReference type="RefSeq" id="XP_014676503.1"/>
    </source>
</evidence>
<dbReference type="Proteomes" id="UP000695022">
    <property type="component" value="Unplaced"/>
</dbReference>
<dbReference type="Pfam" id="PF13086">
    <property type="entry name" value="AAA_11"/>
    <property type="match status" value="2"/>
</dbReference>
<comment type="subcellular location">
    <subcellularLocation>
        <location evidence="1">Cytoplasm</location>
    </subcellularLocation>
</comment>
<gene>
    <name evidence="12 13" type="primary">LOC106816411</name>
</gene>
<keyword evidence="6 12" id="KW-0347">Helicase</keyword>
<dbReference type="PANTHER" id="PTHR45418:SF1">
    <property type="entry name" value="CANCER_TESTIS ANTIGEN 55"/>
    <property type="match status" value="1"/>
</dbReference>
<dbReference type="GO" id="GO:0004386">
    <property type="term" value="F:helicase activity"/>
    <property type="evidence" value="ECO:0007669"/>
    <property type="project" value="UniProtKB-KW"/>
</dbReference>
<keyword evidence="4" id="KW-0547">Nucleotide-binding</keyword>
<keyword evidence="3" id="KW-0963">Cytoplasm</keyword>
<evidence type="ECO:0000256" key="3">
    <source>
        <dbReference type="ARBA" id="ARBA00022490"/>
    </source>
</evidence>
<dbReference type="PANTHER" id="PTHR45418">
    <property type="entry name" value="CANCER/TESTIS ANTIGEN 55"/>
    <property type="match status" value="1"/>
</dbReference>
<reference evidence="12 13" key="1">
    <citation type="submission" date="2025-05" db="UniProtKB">
        <authorList>
            <consortium name="RefSeq"/>
        </authorList>
    </citation>
    <scope>IDENTIFICATION</scope>
</reference>